<name>A0ABQ5PZE2_9BACT</name>
<dbReference type="EMBL" id="BSDC01000002">
    <property type="protein sequence ID" value="GLH67663.1"/>
    <property type="molecule type" value="Genomic_DNA"/>
</dbReference>
<dbReference type="Proteomes" id="UP001165044">
    <property type="component" value="Unassembled WGS sequence"/>
</dbReference>
<accession>A0ABQ5PZE2</accession>
<keyword evidence="1" id="KW-0812">Transmembrane</keyword>
<proteinExistence type="predicted"/>
<keyword evidence="1" id="KW-1133">Transmembrane helix</keyword>
<organism evidence="2 3">
    <name type="scientific">Geothrix edaphica</name>
    <dbReference type="NCBI Taxonomy" id="2927976"/>
    <lineage>
        <taxon>Bacteria</taxon>
        <taxon>Pseudomonadati</taxon>
        <taxon>Acidobacteriota</taxon>
        <taxon>Holophagae</taxon>
        <taxon>Holophagales</taxon>
        <taxon>Holophagaceae</taxon>
        <taxon>Geothrix</taxon>
    </lineage>
</organism>
<evidence type="ECO:0000256" key="1">
    <source>
        <dbReference type="SAM" id="Phobius"/>
    </source>
</evidence>
<evidence type="ECO:0000313" key="3">
    <source>
        <dbReference type="Proteomes" id="UP001165044"/>
    </source>
</evidence>
<reference evidence="2" key="1">
    <citation type="journal article" date="2023" name="Antonie Van Leeuwenhoek">
        <title>Mesoterricola silvestris gen. nov., sp. nov., Mesoterricola sediminis sp. nov., Geothrix oryzae sp. nov., Geothrix edaphica sp. nov., Geothrix rubra sp. nov., and Geothrix limicola sp. nov., six novel members of Acidobacteriota isolated from soils.</title>
        <authorList>
            <person name="Itoh H."/>
            <person name="Sugisawa Y."/>
            <person name="Mise K."/>
            <person name="Xu Z."/>
            <person name="Kuniyasu M."/>
            <person name="Ushijima N."/>
            <person name="Kawano K."/>
            <person name="Kobayashi E."/>
            <person name="Shiratori Y."/>
            <person name="Masuda Y."/>
            <person name="Senoo K."/>
        </authorList>
    </citation>
    <scope>NUCLEOTIDE SEQUENCE</scope>
    <source>
        <strain evidence="2">Red802</strain>
    </source>
</reference>
<feature type="transmembrane region" description="Helical" evidence="1">
    <location>
        <begin position="74"/>
        <end position="93"/>
    </location>
</feature>
<evidence type="ECO:0000313" key="2">
    <source>
        <dbReference type="EMBL" id="GLH67663.1"/>
    </source>
</evidence>
<sequence>MSNEIPPSLSAYLPGVGHVCQGCGRMIVDAVEVPGEPFRCSDCRPPASAPEEELTRAALEDREPVAQPDGRPTVWRLVAVIAFAVVALAIVFWKW</sequence>
<keyword evidence="1" id="KW-0472">Membrane</keyword>
<gene>
    <name evidence="2" type="ORF">GETHED_20270</name>
</gene>
<dbReference type="RefSeq" id="WP_285608925.1">
    <property type="nucleotide sequence ID" value="NZ_BSDC01000002.1"/>
</dbReference>
<protein>
    <submittedName>
        <fullName evidence="2">Uncharacterized protein</fullName>
    </submittedName>
</protein>
<comment type="caution">
    <text evidence="2">The sequence shown here is derived from an EMBL/GenBank/DDBJ whole genome shotgun (WGS) entry which is preliminary data.</text>
</comment>
<keyword evidence="3" id="KW-1185">Reference proteome</keyword>